<feature type="compositionally biased region" description="Polar residues" evidence="1">
    <location>
        <begin position="305"/>
        <end position="316"/>
    </location>
</feature>
<evidence type="ECO:0000256" key="1">
    <source>
        <dbReference type="SAM" id="MobiDB-lite"/>
    </source>
</evidence>
<feature type="compositionally biased region" description="Basic and acidic residues" evidence="1">
    <location>
        <begin position="80"/>
        <end position="96"/>
    </location>
</feature>
<evidence type="ECO:0000313" key="2">
    <source>
        <dbReference type="EMBL" id="KAJ3573967.1"/>
    </source>
</evidence>
<dbReference type="EMBL" id="JANIEX010000085">
    <property type="protein sequence ID" value="KAJ3573967.1"/>
    <property type="molecule type" value="Genomic_DNA"/>
</dbReference>
<dbReference type="AlphaFoldDB" id="A0AAD5W2X7"/>
<name>A0AAD5W2X7_9AGAR</name>
<feature type="region of interest" description="Disordered" evidence="1">
    <location>
        <begin position="1"/>
        <end position="133"/>
    </location>
</feature>
<keyword evidence="3" id="KW-1185">Reference proteome</keyword>
<reference evidence="2" key="1">
    <citation type="submission" date="2022-07" db="EMBL/GenBank/DDBJ databases">
        <title>Genome Sequence of Leucocoprinus birnbaumii.</title>
        <authorList>
            <person name="Buettner E."/>
        </authorList>
    </citation>
    <scope>NUCLEOTIDE SEQUENCE</scope>
    <source>
        <strain evidence="2">VT141</strain>
    </source>
</reference>
<gene>
    <name evidence="2" type="ORF">NP233_g2095</name>
</gene>
<feature type="compositionally biased region" description="Low complexity" evidence="1">
    <location>
        <begin position="38"/>
        <end position="54"/>
    </location>
</feature>
<proteinExistence type="predicted"/>
<protein>
    <submittedName>
        <fullName evidence="2">Uncharacterized protein</fullName>
    </submittedName>
</protein>
<comment type="caution">
    <text evidence="2">The sequence shown here is derived from an EMBL/GenBank/DDBJ whole genome shotgun (WGS) entry which is preliminary data.</text>
</comment>
<evidence type="ECO:0000313" key="3">
    <source>
        <dbReference type="Proteomes" id="UP001213000"/>
    </source>
</evidence>
<organism evidence="2 3">
    <name type="scientific">Leucocoprinus birnbaumii</name>
    <dbReference type="NCBI Taxonomy" id="56174"/>
    <lineage>
        <taxon>Eukaryota</taxon>
        <taxon>Fungi</taxon>
        <taxon>Dikarya</taxon>
        <taxon>Basidiomycota</taxon>
        <taxon>Agaricomycotina</taxon>
        <taxon>Agaricomycetes</taxon>
        <taxon>Agaricomycetidae</taxon>
        <taxon>Agaricales</taxon>
        <taxon>Agaricineae</taxon>
        <taxon>Agaricaceae</taxon>
        <taxon>Leucocoprinus</taxon>
    </lineage>
</organism>
<dbReference type="Proteomes" id="UP001213000">
    <property type="component" value="Unassembled WGS sequence"/>
</dbReference>
<accession>A0AAD5W2X7</accession>
<feature type="compositionally biased region" description="Low complexity" evidence="1">
    <location>
        <begin position="257"/>
        <end position="271"/>
    </location>
</feature>
<sequence length="331" mass="36125">MLPATASSRPLGLPTNPRPQKAHNAPRNSPYNPPPDLPSTSTSSARTRTGPSSSHARSRSQPPRAISSPRHSRTASARPRAYEESDMRSSASRDRPPLLPTSNPRSGPGVSRPRQPSPAPSSPEDLHEAETPYVRLNARRATIDESSGDGYAIWNAVSNVASALTISVSKAWSANVATFPGEETPPGQESRLTRAMKAYHIAQARSPADLPDWLFDERERRMANVSPEPDDAQHDEARLSAVKNSIRQNRTGDERLSSASQSSESTSAQSQLRGTDRLKAMREARRRDGGRDSPQFSETDKRQAESSSYVPQSATRQPRMGLPSGPQRGRR</sequence>
<feature type="compositionally biased region" description="Basic and acidic residues" evidence="1">
    <location>
        <begin position="274"/>
        <end position="291"/>
    </location>
</feature>
<feature type="region of interest" description="Disordered" evidence="1">
    <location>
        <begin position="221"/>
        <end position="331"/>
    </location>
</feature>